<dbReference type="Gramene" id="Mp3g10090.1">
    <property type="protein sequence ID" value="Mp3g10090.1.cds"/>
    <property type="gene ID" value="Mp3g10090"/>
</dbReference>
<keyword evidence="3" id="KW-1185">Reference proteome</keyword>
<dbReference type="Proteomes" id="UP000244005">
    <property type="component" value="Unassembled WGS sequence"/>
</dbReference>
<evidence type="ECO:0000256" key="1">
    <source>
        <dbReference type="ARBA" id="ARBA00005437"/>
    </source>
</evidence>
<dbReference type="SUPFAM" id="SSF54518">
    <property type="entry name" value="Tubby C-terminal domain-like"/>
    <property type="match status" value="1"/>
</dbReference>
<dbReference type="PANTHER" id="PTHR31087:SF85">
    <property type="entry name" value="PROTEIN LURP-ONE-RELATED 7"/>
    <property type="match status" value="1"/>
</dbReference>
<evidence type="ECO:0000313" key="3">
    <source>
        <dbReference type="Proteomes" id="UP000244005"/>
    </source>
</evidence>
<dbReference type="InterPro" id="IPR038595">
    <property type="entry name" value="LOR_sf"/>
</dbReference>
<comment type="similarity">
    <text evidence="1">Belongs to the LOR family.</text>
</comment>
<dbReference type="OrthoDB" id="97518at2759"/>
<dbReference type="AlphaFoldDB" id="A0A2R6WIV7"/>
<organism evidence="2 3">
    <name type="scientific">Marchantia polymorpha</name>
    <name type="common">Common liverwort</name>
    <name type="synonym">Marchantia aquatica</name>
    <dbReference type="NCBI Taxonomy" id="3197"/>
    <lineage>
        <taxon>Eukaryota</taxon>
        <taxon>Viridiplantae</taxon>
        <taxon>Streptophyta</taxon>
        <taxon>Embryophyta</taxon>
        <taxon>Marchantiophyta</taxon>
        <taxon>Marchantiopsida</taxon>
        <taxon>Marchantiidae</taxon>
        <taxon>Marchantiales</taxon>
        <taxon>Marchantiaceae</taxon>
        <taxon>Marchantia</taxon>
    </lineage>
</organism>
<protein>
    <recommendedName>
        <fullName evidence="4">Tubby C-terminal domain-containing protein</fullName>
    </recommendedName>
</protein>
<dbReference type="Gene3D" id="2.40.160.200">
    <property type="entry name" value="LURP1-related"/>
    <property type="match status" value="1"/>
</dbReference>
<proteinExistence type="inferred from homology"/>
<dbReference type="PANTHER" id="PTHR31087">
    <property type="match status" value="1"/>
</dbReference>
<name>A0A2R6WIV7_MARPO</name>
<dbReference type="InterPro" id="IPR007612">
    <property type="entry name" value="LOR"/>
</dbReference>
<dbReference type="EMBL" id="KZ772757">
    <property type="protein sequence ID" value="PTQ33795.1"/>
    <property type="molecule type" value="Genomic_DNA"/>
</dbReference>
<gene>
    <name evidence="2" type="ORF">MARPO_0085s0018</name>
</gene>
<accession>A0A2R6WIV7</accession>
<sequence>MAKSPGLPAGSLKSPRSRIEIPAPVSSAFCAPSTVKFVIEQKPFRKLNEKIYEIADWNGKRLFEADSLLFGGSRRLRDDKGLVLAHLKKKIVTMHERWEAHRGENSDELVFILRKESMFHKTAYNVFLASNLSMQTPDFTVRGDFEEQTYSIRHKDMPVAEVSKTLYPYVDQLCVTIFPGVDQAFIAAILVVMDQIKDDDNKFGSGWVGCTCVPLDLGGLR</sequence>
<dbReference type="Pfam" id="PF04525">
    <property type="entry name" value="LOR"/>
    <property type="match status" value="1"/>
</dbReference>
<dbReference type="OMA" id="FCAPRTV"/>
<evidence type="ECO:0008006" key="4">
    <source>
        <dbReference type="Google" id="ProtNLM"/>
    </source>
</evidence>
<dbReference type="InterPro" id="IPR025659">
    <property type="entry name" value="Tubby-like_C"/>
</dbReference>
<evidence type="ECO:0000313" key="2">
    <source>
        <dbReference type="EMBL" id="PTQ33795.1"/>
    </source>
</evidence>
<reference evidence="3" key="1">
    <citation type="journal article" date="2017" name="Cell">
        <title>Insights into land plant evolution garnered from the Marchantia polymorpha genome.</title>
        <authorList>
            <person name="Bowman J.L."/>
            <person name="Kohchi T."/>
            <person name="Yamato K.T."/>
            <person name="Jenkins J."/>
            <person name="Shu S."/>
            <person name="Ishizaki K."/>
            <person name="Yamaoka S."/>
            <person name="Nishihama R."/>
            <person name="Nakamura Y."/>
            <person name="Berger F."/>
            <person name="Adam C."/>
            <person name="Aki S.S."/>
            <person name="Althoff F."/>
            <person name="Araki T."/>
            <person name="Arteaga-Vazquez M.A."/>
            <person name="Balasubrmanian S."/>
            <person name="Barry K."/>
            <person name="Bauer D."/>
            <person name="Boehm C.R."/>
            <person name="Briginshaw L."/>
            <person name="Caballero-Perez J."/>
            <person name="Catarino B."/>
            <person name="Chen F."/>
            <person name="Chiyoda S."/>
            <person name="Chovatia M."/>
            <person name="Davies K.M."/>
            <person name="Delmans M."/>
            <person name="Demura T."/>
            <person name="Dierschke T."/>
            <person name="Dolan L."/>
            <person name="Dorantes-Acosta A.E."/>
            <person name="Eklund D.M."/>
            <person name="Florent S.N."/>
            <person name="Flores-Sandoval E."/>
            <person name="Fujiyama A."/>
            <person name="Fukuzawa H."/>
            <person name="Galik B."/>
            <person name="Grimanelli D."/>
            <person name="Grimwood J."/>
            <person name="Grossniklaus U."/>
            <person name="Hamada T."/>
            <person name="Haseloff J."/>
            <person name="Hetherington A.J."/>
            <person name="Higo A."/>
            <person name="Hirakawa Y."/>
            <person name="Hundley H.N."/>
            <person name="Ikeda Y."/>
            <person name="Inoue K."/>
            <person name="Inoue S.I."/>
            <person name="Ishida S."/>
            <person name="Jia Q."/>
            <person name="Kakita M."/>
            <person name="Kanazawa T."/>
            <person name="Kawai Y."/>
            <person name="Kawashima T."/>
            <person name="Kennedy M."/>
            <person name="Kinose K."/>
            <person name="Kinoshita T."/>
            <person name="Kohara Y."/>
            <person name="Koide E."/>
            <person name="Komatsu K."/>
            <person name="Kopischke S."/>
            <person name="Kubo M."/>
            <person name="Kyozuka J."/>
            <person name="Lagercrantz U."/>
            <person name="Lin S.S."/>
            <person name="Lindquist E."/>
            <person name="Lipzen A.M."/>
            <person name="Lu C.W."/>
            <person name="De Luna E."/>
            <person name="Martienssen R.A."/>
            <person name="Minamino N."/>
            <person name="Mizutani M."/>
            <person name="Mizutani M."/>
            <person name="Mochizuki N."/>
            <person name="Monte I."/>
            <person name="Mosher R."/>
            <person name="Nagasaki H."/>
            <person name="Nakagami H."/>
            <person name="Naramoto S."/>
            <person name="Nishitani K."/>
            <person name="Ohtani M."/>
            <person name="Okamoto T."/>
            <person name="Okumura M."/>
            <person name="Phillips J."/>
            <person name="Pollak B."/>
            <person name="Reinders A."/>
            <person name="Rovekamp M."/>
            <person name="Sano R."/>
            <person name="Sawa S."/>
            <person name="Schmid M.W."/>
            <person name="Shirakawa M."/>
            <person name="Solano R."/>
            <person name="Spunde A."/>
            <person name="Suetsugu N."/>
            <person name="Sugano S."/>
            <person name="Sugiyama A."/>
            <person name="Sun R."/>
            <person name="Suzuki Y."/>
            <person name="Takenaka M."/>
            <person name="Takezawa D."/>
            <person name="Tomogane H."/>
            <person name="Tsuzuki M."/>
            <person name="Ueda T."/>
            <person name="Umeda M."/>
            <person name="Ward J.M."/>
            <person name="Watanabe Y."/>
            <person name="Yazaki K."/>
            <person name="Yokoyama R."/>
            <person name="Yoshitake Y."/>
            <person name="Yotsui I."/>
            <person name="Zachgo S."/>
            <person name="Schmutz J."/>
        </authorList>
    </citation>
    <scope>NUCLEOTIDE SEQUENCE [LARGE SCALE GENOMIC DNA]</scope>
    <source>
        <strain evidence="3">Tak-1</strain>
    </source>
</reference>